<feature type="domain" description="SWIM-type" evidence="4">
    <location>
        <begin position="64"/>
        <end position="103"/>
    </location>
</feature>
<evidence type="ECO:0000259" key="4">
    <source>
        <dbReference type="PROSITE" id="PS50966"/>
    </source>
</evidence>
<dbReference type="InterPro" id="IPR000330">
    <property type="entry name" value="SNF2_N"/>
</dbReference>
<dbReference type="PROSITE" id="PS50966">
    <property type="entry name" value="ZF_SWIM"/>
    <property type="match status" value="1"/>
</dbReference>
<dbReference type="GO" id="GO:0016787">
    <property type="term" value="F:hydrolase activity"/>
    <property type="evidence" value="ECO:0007669"/>
    <property type="project" value="UniProtKB-KW"/>
</dbReference>
<evidence type="ECO:0000256" key="1">
    <source>
        <dbReference type="ARBA" id="ARBA00022801"/>
    </source>
</evidence>
<dbReference type="Proteomes" id="UP000562027">
    <property type="component" value="Unassembled WGS sequence"/>
</dbReference>
<evidence type="ECO:0000313" key="8">
    <source>
        <dbReference type="Proteomes" id="UP000562027"/>
    </source>
</evidence>
<comment type="caution">
    <text evidence="7">The sequence shown here is derived from an EMBL/GenBank/DDBJ whole genome shotgun (WGS) entry which is preliminary data.</text>
</comment>
<name>A0A840L7D8_9BURK</name>
<reference evidence="7 8" key="1">
    <citation type="submission" date="2020-08" db="EMBL/GenBank/DDBJ databases">
        <title>Functional genomics of gut bacteria from endangered species of beetles.</title>
        <authorList>
            <person name="Carlos-Shanley C."/>
        </authorList>
    </citation>
    <scope>NUCLEOTIDE SEQUENCE [LARGE SCALE GENOMIC DNA]</scope>
    <source>
        <strain evidence="7 8">S00239</strain>
    </source>
</reference>
<dbReference type="Gene3D" id="3.40.50.10810">
    <property type="entry name" value="Tandem AAA-ATPase domain"/>
    <property type="match status" value="1"/>
</dbReference>
<feature type="domain" description="Helicase C-terminal" evidence="6">
    <location>
        <begin position="785"/>
        <end position="944"/>
    </location>
</feature>
<dbReference type="CDD" id="cd18012">
    <property type="entry name" value="DEXQc_arch_SWI2_SNF2"/>
    <property type="match status" value="1"/>
</dbReference>
<keyword evidence="2" id="KW-0863">Zinc-finger</keyword>
<dbReference type="InterPro" id="IPR007527">
    <property type="entry name" value="Znf_SWIM"/>
</dbReference>
<dbReference type="SUPFAM" id="SSF52540">
    <property type="entry name" value="P-loop containing nucleoside triphosphate hydrolases"/>
    <property type="match status" value="2"/>
</dbReference>
<keyword evidence="7" id="KW-0547">Nucleotide-binding</keyword>
<dbReference type="Pfam" id="PF00271">
    <property type="entry name" value="Helicase_C"/>
    <property type="match status" value="1"/>
</dbReference>
<proteinExistence type="predicted"/>
<dbReference type="GO" id="GO:0008270">
    <property type="term" value="F:zinc ion binding"/>
    <property type="evidence" value="ECO:0007669"/>
    <property type="project" value="UniProtKB-KW"/>
</dbReference>
<dbReference type="AlphaFoldDB" id="A0A840L7D8"/>
<evidence type="ECO:0000256" key="3">
    <source>
        <dbReference type="SAM" id="MobiDB-lite"/>
    </source>
</evidence>
<dbReference type="InterPro" id="IPR014001">
    <property type="entry name" value="Helicase_ATP-bd"/>
</dbReference>
<dbReference type="InterPro" id="IPR038718">
    <property type="entry name" value="SNF2-like_sf"/>
</dbReference>
<gene>
    <name evidence="7" type="ORF">HNP55_001117</name>
</gene>
<keyword evidence="2" id="KW-0479">Metal-binding</keyword>
<dbReference type="SMART" id="SM00487">
    <property type="entry name" value="DEXDc"/>
    <property type="match status" value="1"/>
</dbReference>
<dbReference type="GO" id="GO:0005524">
    <property type="term" value="F:ATP binding"/>
    <property type="evidence" value="ECO:0007669"/>
    <property type="project" value="InterPro"/>
</dbReference>
<dbReference type="Pfam" id="PF00176">
    <property type="entry name" value="SNF2-rel_dom"/>
    <property type="match status" value="1"/>
</dbReference>
<dbReference type="SMART" id="SM00490">
    <property type="entry name" value="HELICc"/>
    <property type="match status" value="1"/>
</dbReference>
<dbReference type="InterPro" id="IPR049730">
    <property type="entry name" value="SNF2/RAD54-like_C"/>
</dbReference>
<evidence type="ECO:0000256" key="2">
    <source>
        <dbReference type="PROSITE-ProRule" id="PRU00325"/>
    </source>
</evidence>
<accession>A0A840L7D8</accession>
<keyword evidence="7" id="KW-0347">Helicase</keyword>
<evidence type="ECO:0000259" key="5">
    <source>
        <dbReference type="PROSITE" id="PS51192"/>
    </source>
</evidence>
<dbReference type="PROSITE" id="PS51194">
    <property type="entry name" value="HELICASE_CTER"/>
    <property type="match status" value="1"/>
</dbReference>
<feature type="domain" description="Helicase ATP-binding" evidence="5">
    <location>
        <begin position="497"/>
        <end position="657"/>
    </location>
</feature>
<keyword evidence="2" id="KW-0862">Zinc</keyword>
<dbReference type="CDD" id="cd18793">
    <property type="entry name" value="SF2_C_SNF"/>
    <property type="match status" value="1"/>
</dbReference>
<keyword evidence="1" id="KW-0378">Hydrolase</keyword>
<keyword evidence="8" id="KW-1185">Reference proteome</keyword>
<dbReference type="GO" id="GO:0004386">
    <property type="term" value="F:helicase activity"/>
    <property type="evidence" value="ECO:0007669"/>
    <property type="project" value="UniProtKB-KW"/>
</dbReference>
<keyword evidence="7" id="KW-0067">ATP-binding</keyword>
<dbReference type="RefSeq" id="WP_409993731.1">
    <property type="nucleotide sequence ID" value="NZ_JACHLP010000002.1"/>
</dbReference>
<feature type="compositionally biased region" description="Pro residues" evidence="3">
    <location>
        <begin position="156"/>
        <end position="170"/>
    </location>
</feature>
<dbReference type="InterPro" id="IPR001650">
    <property type="entry name" value="Helicase_C-like"/>
</dbReference>
<evidence type="ECO:0000259" key="6">
    <source>
        <dbReference type="PROSITE" id="PS51194"/>
    </source>
</evidence>
<organism evidence="7 8">
    <name type="scientific">Roseateles oligotrophus</name>
    <dbReference type="NCBI Taxonomy" id="1769250"/>
    <lineage>
        <taxon>Bacteria</taxon>
        <taxon>Pseudomonadati</taxon>
        <taxon>Pseudomonadota</taxon>
        <taxon>Betaproteobacteria</taxon>
        <taxon>Burkholderiales</taxon>
        <taxon>Sphaerotilaceae</taxon>
        <taxon>Roseateles</taxon>
    </lineage>
</organism>
<dbReference type="Gene3D" id="3.40.50.300">
    <property type="entry name" value="P-loop containing nucleotide triphosphate hydrolases"/>
    <property type="match status" value="1"/>
</dbReference>
<evidence type="ECO:0000313" key="7">
    <source>
        <dbReference type="EMBL" id="MBB4842602.1"/>
    </source>
</evidence>
<dbReference type="EMBL" id="JACHLP010000002">
    <property type="protein sequence ID" value="MBB4842602.1"/>
    <property type="molecule type" value="Genomic_DNA"/>
</dbReference>
<feature type="region of interest" description="Disordered" evidence="3">
    <location>
        <begin position="154"/>
        <end position="174"/>
    </location>
</feature>
<sequence>MPAQAATTKPNPDRIWPPSAETLARLFERPRLLRGRGLQAQLVDVQAGPEGASARWVGAAGQSFELSVQGLAQPGGPPHYQALCSCKVQRFCEHAAALMLKLQAEADAPQRAALLQTWVQALRRKASKTELKALPRLPDEDAVKLMDLLLEDAAPAPLPPTEPAAPPLPQGEPARFQPRLTLQTLHRGDGLLGLSPSGKLGPRGDAVTVAKVDWTYTGEDGLRWETPAPRSLLGGRPAALQALENGRLLARDLIKEADARDQLWGLQLIPLDAKLLQWRDPAAALAGPWWTLAQEEFFGAFYLERVPELQAQGWAIQLLPGFAHRPAQAEGWKIKIDRLSLPARQGSWLLSLGVEIEGETLDLAPMIADLIKRDGRWLQREELDQIEDEATVLLHAPGGRRIEAPALPLKTIIGAMVDLLTDPKRAAGPLQISDWDAGRLALLDIDARTRWQIQGDADLRLLARRLQAAGSPQPVAPPAGLGLQLRPYQLAGLAWLQYLREQGLAGILADDMGLGKTAQALAHLLIEKQAGRLDRPALAVLPTSLLFNWLAEARRIAPDLRVLVLQGTERARHFKQLGDYDLVLSTYPLLWRDISALAAQSWHLLILDEAQTVKNAASRAARSVRKLHARHRLCLTGTPLENHLGELWTQFDFLMPGFLGDSRSFARLWRKPIEVNGESLRAELLAARVRPFILRRRKGEVATELPALSEVIRRIPLFGAQKELYESVRVAADKQVRRELAKHGFSGALISVLDALLKLRQVCCDPLLVKSMEIAPGMERAKLELLGQMLPELLSEGRRVLVFSQFAEMLGLIAAELQGLGLPFISLTGATPVGERAELVRRFQAEEVPVLLISLKAGGVGLNLTAADTVIHVDPWWNPAVEAQASARAHRIGQDKPVFVYKLVVAGSIEERMLELQARKLRLAEGVLGSDAAETVKFSPADLELLLAPLA</sequence>
<protein>
    <submittedName>
        <fullName evidence="7">Superfamily II DNA or RNA helicase</fullName>
    </submittedName>
</protein>
<dbReference type="InterPro" id="IPR027417">
    <property type="entry name" value="P-loop_NTPase"/>
</dbReference>
<dbReference type="PROSITE" id="PS51192">
    <property type="entry name" value="HELICASE_ATP_BIND_1"/>
    <property type="match status" value="1"/>
</dbReference>
<dbReference type="PANTHER" id="PTHR10799">
    <property type="entry name" value="SNF2/RAD54 HELICASE FAMILY"/>
    <property type="match status" value="1"/>
</dbReference>